<dbReference type="PANTHER" id="PTHR47074:SF48">
    <property type="entry name" value="POLYNUCLEOTIDYL TRANSFERASE, RIBONUCLEASE H-LIKE SUPERFAMILY PROTEIN"/>
    <property type="match status" value="1"/>
</dbReference>
<reference evidence="2" key="3">
    <citation type="submission" date="2018-07" db="EMBL/GenBank/DDBJ databases">
        <title>WGS assembly of Glycine max.</title>
        <authorList>
            <person name="Schmutz J."/>
            <person name="Cannon S."/>
            <person name="Schlueter J."/>
            <person name="Ma J."/>
            <person name="Mitros T."/>
            <person name="Nelson W."/>
            <person name="Hyten D."/>
            <person name="Song Q."/>
            <person name="Thelen J."/>
            <person name="Cheng J."/>
            <person name="Xu D."/>
            <person name="Hellsten U."/>
            <person name="May G."/>
            <person name="Yu Y."/>
            <person name="Sakurai T."/>
            <person name="Umezawa T."/>
            <person name="Bhattacharyya M."/>
            <person name="Sandhu D."/>
            <person name="Valliyodan B."/>
            <person name="Lindquist E."/>
            <person name="Peto M."/>
            <person name="Grant D."/>
            <person name="Shu S."/>
            <person name="Goodstein D."/>
            <person name="Barry K."/>
            <person name="Futrell-Griggs M."/>
            <person name="Abernathy B."/>
            <person name="Du J."/>
            <person name="Tian Z."/>
            <person name="Zhu L."/>
            <person name="Gill N."/>
            <person name="Joshi T."/>
            <person name="Libault M."/>
            <person name="Sethuraman A."/>
            <person name="Zhang X."/>
            <person name="Shinozaki K."/>
            <person name="Nguyen H."/>
            <person name="Wing R."/>
            <person name="Cregan P."/>
            <person name="Specht J."/>
            <person name="Grimwood J."/>
            <person name="Rokhsar D."/>
            <person name="Stacey G."/>
            <person name="Shoemaker R."/>
            <person name="Jackson S."/>
        </authorList>
    </citation>
    <scope>NUCLEOTIDE SEQUENCE</scope>
    <source>
        <tissue evidence="2">Callus</tissue>
    </source>
</reference>
<dbReference type="PANTHER" id="PTHR47074">
    <property type="entry name" value="BNAC02G40300D PROTEIN"/>
    <property type="match status" value="1"/>
</dbReference>
<dbReference type="SUPFAM" id="SSF53098">
    <property type="entry name" value="Ribonuclease H-like"/>
    <property type="match status" value="1"/>
</dbReference>
<dbReference type="CDD" id="cd06222">
    <property type="entry name" value="RNase_H_like"/>
    <property type="match status" value="1"/>
</dbReference>
<dbReference type="InterPro" id="IPR002156">
    <property type="entry name" value="RNaseH_domain"/>
</dbReference>
<dbReference type="AlphaFoldDB" id="A0A0R0J5W5"/>
<evidence type="ECO:0000313" key="3">
    <source>
        <dbReference type="EnsemblPlants" id="KRH50189"/>
    </source>
</evidence>
<dbReference type="OMA" id="WARTIGW"/>
<protein>
    <recommendedName>
        <fullName evidence="1">RNase H type-1 domain-containing protein</fullName>
    </recommendedName>
</protein>
<dbReference type="Pfam" id="PF13456">
    <property type="entry name" value="RVT_3"/>
    <property type="match status" value="1"/>
</dbReference>
<dbReference type="GO" id="GO:0004523">
    <property type="term" value="F:RNA-DNA hybrid ribonuclease activity"/>
    <property type="evidence" value="ECO:0007669"/>
    <property type="project" value="InterPro"/>
</dbReference>
<dbReference type="InterPro" id="IPR036397">
    <property type="entry name" value="RNaseH_sf"/>
</dbReference>
<dbReference type="GO" id="GO:0003676">
    <property type="term" value="F:nucleic acid binding"/>
    <property type="evidence" value="ECO:0007669"/>
    <property type="project" value="InterPro"/>
</dbReference>
<proteinExistence type="predicted"/>
<reference evidence="3" key="2">
    <citation type="submission" date="2018-02" db="UniProtKB">
        <authorList>
            <consortium name="EnsemblPlants"/>
        </authorList>
    </citation>
    <scope>IDENTIFICATION</scope>
    <source>
        <strain evidence="3">Williams 82</strain>
    </source>
</reference>
<dbReference type="InterPro" id="IPR044730">
    <property type="entry name" value="RNase_H-like_dom_plant"/>
</dbReference>
<dbReference type="EMBL" id="CM000840">
    <property type="protein sequence ID" value="KRH50189.1"/>
    <property type="molecule type" value="Genomic_DNA"/>
</dbReference>
<keyword evidence="4" id="KW-1185">Reference proteome</keyword>
<dbReference type="SMR" id="A0A0R0J5W5"/>
<dbReference type="InParanoid" id="A0A0R0J5W5"/>
<evidence type="ECO:0000313" key="4">
    <source>
        <dbReference type="Proteomes" id="UP000008827"/>
    </source>
</evidence>
<dbReference type="Gene3D" id="3.30.420.10">
    <property type="entry name" value="Ribonuclease H-like superfamily/Ribonuclease H"/>
    <property type="match status" value="1"/>
</dbReference>
<dbReference type="Proteomes" id="UP000008827">
    <property type="component" value="Chromosome 7"/>
</dbReference>
<reference evidence="2 3" key="1">
    <citation type="journal article" date="2010" name="Nature">
        <title>Genome sequence of the palaeopolyploid soybean.</title>
        <authorList>
            <person name="Schmutz J."/>
            <person name="Cannon S.B."/>
            <person name="Schlueter J."/>
            <person name="Ma J."/>
            <person name="Mitros T."/>
            <person name="Nelson W."/>
            <person name="Hyten D.L."/>
            <person name="Song Q."/>
            <person name="Thelen J.J."/>
            <person name="Cheng J."/>
            <person name="Xu D."/>
            <person name="Hellsten U."/>
            <person name="May G.D."/>
            <person name="Yu Y."/>
            <person name="Sakurai T."/>
            <person name="Umezawa T."/>
            <person name="Bhattacharyya M.K."/>
            <person name="Sandhu D."/>
            <person name="Valliyodan B."/>
            <person name="Lindquist E."/>
            <person name="Peto M."/>
            <person name="Grant D."/>
            <person name="Shu S."/>
            <person name="Goodstein D."/>
            <person name="Barry K."/>
            <person name="Futrell-Griggs M."/>
            <person name="Abernathy B."/>
            <person name="Du J."/>
            <person name="Tian Z."/>
            <person name="Zhu L."/>
            <person name="Gill N."/>
            <person name="Joshi T."/>
            <person name="Libault M."/>
            <person name="Sethuraman A."/>
            <person name="Zhang X.-C."/>
            <person name="Shinozaki K."/>
            <person name="Nguyen H.T."/>
            <person name="Wing R.A."/>
            <person name="Cregan P."/>
            <person name="Specht J."/>
            <person name="Grimwood J."/>
            <person name="Rokhsar D."/>
            <person name="Stacey G."/>
            <person name="Shoemaker R.C."/>
            <person name="Jackson S.A."/>
        </authorList>
    </citation>
    <scope>NUCLEOTIDE SEQUENCE</scope>
    <source>
        <strain evidence="3">cv. Williams 82</strain>
        <tissue evidence="2">Callus</tissue>
    </source>
</reference>
<organism evidence="2">
    <name type="scientific">Glycine max</name>
    <name type="common">Soybean</name>
    <name type="synonym">Glycine hispida</name>
    <dbReference type="NCBI Taxonomy" id="3847"/>
    <lineage>
        <taxon>Eukaryota</taxon>
        <taxon>Viridiplantae</taxon>
        <taxon>Streptophyta</taxon>
        <taxon>Embryophyta</taxon>
        <taxon>Tracheophyta</taxon>
        <taxon>Spermatophyta</taxon>
        <taxon>Magnoliopsida</taxon>
        <taxon>eudicotyledons</taxon>
        <taxon>Gunneridae</taxon>
        <taxon>Pentapetalae</taxon>
        <taxon>rosids</taxon>
        <taxon>fabids</taxon>
        <taxon>Fabales</taxon>
        <taxon>Fabaceae</taxon>
        <taxon>Papilionoideae</taxon>
        <taxon>50 kb inversion clade</taxon>
        <taxon>NPAAA clade</taxon>
        <taxon>indigoferoid/millettioid clade</taxon>
        <taxon>Phaseoleae</taxon>
        <taxon>Glycine</taxon>
        <taxon>Glycine subgen. Soja</taxon>
    </lineage>
</organism>
<feature type="domain" description="RNase H type-1" evidence="1">
    <location>
        <begin position="3"/>
        <end position="93"/>
    </location>
</feature>
<sequence length="108" mass="12254">MSSWFSGIPSPLEAEARSLQLALDWQSSQKQNNLILETDCKQIINCIKAKKFQNNEVGDILRNCVEKISTFQNCIVQFVTQQANQVVHSLARASRSFACLQLFDYSLI</sequence>
<dbReference type="InterPro" id="IPR052929">
    <property type="entry name" value="RNase_H-like_EbsB-rel"/>
</dbReference>
<evidence type="ECO:0000259" key="1">
    <source>
        <dbReference type="Pfam" id="PF13456"/>
    </source>
</evidence>
<dbReference type="EnsemblPlants" id="KRH50189">
    <property type="protein sequence ID" value="KRH50189"/>
    <property type="gene ID" value="GLYMA_07G206700"/>
</dbReference>
<name>A0A0R0J5W5_SOYBN</name>
<gene>
    <name evidence="2" type="ORF">GLYMA_07G206700</name>
</gene>
<accession>A0A0R0J5W5</accession>
<evidence type="ECO:0000313" key="2">
    <source>
        <dbReference type="EMBL" id="KRH50189.1"/>
    </source>
</evidence>
<dbReference type="Gramene" id="KRH50189">
    <property type="protein sequence ID" value="KRH50189"/>
    <property type="gene ID" value="GLYMA_07G206700"/>
</dbReference>
<dbReference type="InterPro" id="IPR012337">
    <property type="entry name" value="RNaseH-like_sf"/>
</dbReference>